<keyword evidence="2" id="KW-1185">Reference proteome</keyword>
<reference evidence="2" key="1">
    <citation type="submission" date="2012-06" db="EMBL/GenBank/DDBJ databases">
        <title>Complete sequence of chromosome of Desulfomonile tiedjei DSM 6799.</title>
        <authorList>
            <person name="Lucas S."/>
            <person name="Copeland A."/>
            <person name="Lapidus A."/>
            <person name="Glavina del Rio T."/>
            <person name="Dalin E."/>
            <person name="Tice H."/>
            <person name="Bruce D."/>
            <person name="Goodwin L."/>
            <person name="Pitluck S."/>
            <person name="Peters L."/>
            <person name="Ovchinnikova G."/>
            <person name="Zeytun A."/>
            <person name="Lu M."/>
            <person name="Kyrpides N."/>
            <person name="Mavromatis K."/>
            <person name="Ivanova N."/>
            <person name="Brettin T."/>
            <person name="Detter J.C."/>
            <person name="Han C."/>
            <person name="Larimer F."/>
            <person name="Land M."/>
            <person name="Hauser L."/>
            <person name="Markowitz V."/>
            <person name="Cheng J.-F."/>
            <person name="Hugenholtz P."/>
            <person name="Woyke T."/>
            <person name="Wu D."/>
            <person name="Spring S."/>
            <person name="Schroeder M."/>
            <person name="Brambilla E."/>
            <person name="Klenk H.-P."/>
            <person name="Eisen J.A."/>
        </authorList>
    </citation>
    <scope>NUCLEOTIDE SEQUENCE [LARGE SCALE GENOMIC DNA]</scope>
    <source>
        <strain evidence="2">ATCC 49306 / DSM 6799 / DCB-1</strain>
    </source>
</reference>
<name>I4C8X2_DESTA</name>
<dbReference type="KEGG" id="dti:Desti_3357"/>
<protein>
    <submittedName>
        <fullName evidence="1">Uncharacterized protein</fullName>
    </submittedName>
</protein>
<organism evidence="1 2">
    <name type="scientific">Desulfomonile tiedjei (strain ATCC 49306 / DSM 6799 / DCB-1)</name>
    <dbReference type="NCBI Taxonomy" id="706587"/>
    <lineage>
        <taxon>Bacteria</taxon>
        <taxon>Pseudomonadati</taxon>
        <taxon>Thermodesulfobacteriota</taxon>
        <taxon>Desulfomonilia</taxon>
        <taxon>Desulfomonilales</taxon>
        <taxon>Desulfomonilaceae</taxon>
        <taxon>Desulfomonile</taxon>
    </lineage>
</organism>
<accession>I4C8X2</accession>
<dbReference type="AlphaFoldDB" id="I4C8X2"/>
<proteinExistence type="predicted"/>
<evidence type="ECO:0000313" key="2">
    <source>
        <dbReference type="Proteomes" id="UP000006055"/>
    </source>
</evidence>
<evidence type="ECO:0000313" key="1">
    <source>
        <dbReference type="EMBL" id="AFM26013.1"/>
    </source>
</evidence>
<dbReference type="Proteomes" id="UP000006055">
    <property type="component" value="Chromosome"/>
</dbReference>
<dbReference type="EMBL" id="CP003360">
    <property type="protein sequence ID" value="AFM26013.1"/>
    <property type="molecule type" value="Genomic_DNA"/>
</dbReference>
<dbReference type="HOGENOM" id="CLU_2301310_0_0_7"/>
<dbReference type="RefSeq" id="WP_014811147.1">
    <property type="nucleotide sequence ID" value="NC_018025.1"/>
</dbReference>
<gene>
    <name evidence="1" type="ordered locus">Desti_3357</name>
</gene>
<sequence>MENTTITIGEMDERVRTAISQARQQLKNDKESLASLDEFTRLWNDLSYRLIMSYTGISLMKLVTMENGRSILQLAQSLIPQKDHSLLSMDCGKSLSEFSN</sequence>